<dbReference type="GO" id="GO:0008171">
    <property type="term" value="F:O-methyltransferase activity"/>
    <property type="evidence" value="ECO:0007669"/>
    <property type="project" value="InterPro"/>
</dbReference>
<evidence type="ECO:0000313" key="6">
    <source>
        <dbReference type="Proteomes" id="UP000297716"/>
    </source>
</evidence>
<dbReference type="PANTHER" id="PTHR43712">
    <property type="entry name" value="PUTATIVE (AFU_ORTHOLOGUE AFUA_4G14580)-RELATED"/>
    <property type="match status" value="1"/>
</dbReference>
<accession>A0A4Z0YS17</accession>
<dbReference type="Proteomes" id="UP000297716">
    <property type="component" value="Unassembled WGS sequence"/>
</dbReference>
<dbReference type="PANTHER" id="PTHR43712:SF12">
    <property type="entry name" value="STERIGMATOCYSTIN 8-O-METHYLTRANSFERASE"/>
    <property type="match status" value="1"/>
</dbReference>
<dbReference type="InterPro" id="IPR036390">
    <property type="entry name" value="WH_DNA-bd_sf"/>
</dbReference>
<gene>
    <name evidence="5" type="ORF">E0Z10_g6821</name>
</gene>
<keyword evidence="6" id="KW-1185">Reference proteome</keyword>
<dbReference type="SUPFAM" id="SSF53335">
    <property type="entry name" value="S-adenosyl-L-methionine-dependent methyltransferases"/>
    <property type="match status" value="1"/>
</dbReference>
<dbReference type="AlphaFoldDB" id="A0A4Z0YS17"/>
<dbReference type="PROSITE" id="PS51683">
    <property type="entry name" value="SAM_OMT_II"/>
    <property type="match status" value="1"/>
</dbReference>
<dbReference type="OrthoDB" id="1606438at2759"/>
<name>A0A4Z0YS17_9PEZI</name>
<dbReference type="SUPFAM" id="SSF46785">
    <property type="entry name" value="Winged helix' DNA-binding domain"/>
    <property type="match status" value="1"/>
</dbReference>
<evidence type="ECO:0000313" key="5">
    <source>
        <dbReference type="EMBL" id="TGJ81935.1"/>
    </source>
</evidence>
<proteinExistence type="predicted"/>
<protein>
    <recommendedName>
        <fullName evidence="4">O-methyltransferase C-terminal domain-containing protein</fullName>
    </recommendedName>
</protein>
<dbReference type="GO" id="GO:0032259">
    <property type="term" value="P:methylation"/>
    <property type="evidence" value="ECO:0007669"/>
    <property type="project" value="UniProtKB-KW"/>
</dbReference>
<reference evidence="5 6" key="1">
    <citation type="submission" date="2019-03" db="EMBL/GenBank/DDBJ databases">
        <title>Draft genome sequence of Xylaria hypoxylon DSM 108379, a ubiquitous saprotrophic-parasitic fungi on hardwood.</title>
        <authorList>
            <person name="Buettner E."/>
            <person name="Leonhardt S."/>
            <person name="Gebauer A.M."/>
            <person name="Liers C."/>
            <person name="Hofrichter M."/>
            <person name="Kellner H."/>
        </authorList>
    </citation>
    <scope>NUCLEOTIDE SEQUENCE [LARGE SCALE GENOMIC DNA]</scope>
    <source>
        <strain evidence="5 6">DSM 108379</strain>
    </source>
</reference>
<organism evidence="5 6">
    <name type="scientific">Xylaria hypoxylon</name>
    <dbReference type="NCBI Taxonomy" id="37992"/>
    <lineage>
        <taxon>Eukaryota</taxon>
        <taxon>Fungi</taxon>
        <taxon>Dikarya</taxon>
        <taxon>Ascomycota</taxon>
        <taxon>Pezizomycotina</taxon>
        <taxon>Sordariomycetes</taxon>
        <taxon>Xylariomycetidae</taxon>
        <taxon>Xylariales</taxon>
        <taxon>Xylariaceae</taxon>
        <taxon>Xylaria</taxon>
    </lineage>
</organism>
<evidence type="ECO:0000256" key="2">
    <source>
        <dbReference type="ARBA" id="ARBA00022679"/>
    </source>
</evidence>
<dbReference type="EMBL" id="SKBN01000147">
    <property type="protein sequence ID" value="TGJ81935.1"/>
    <property type="molecule type" value="Genomic_DNA"/>
</dbReference>
<dbReference type="Pfam" id="PF00891">
    <property type="entry name" value="Methyltransf_2"/>
    <property type="match status" value="1"/>
</dbReference>
<keyword evidence="3" id="KW-0949">S-adenosyl-L-methionine</keyword>
<comment type="caution">
    <text evidence="5">The sequence shown here is derived from an EMBL/GenBank/DDBJ whole genome shotgun (WGS) entry which is preliminary data.</text>
</comment>
<feature type="domain" description="O-methyltransferase C-terminal" evidence="4">
    <location>
        <begin position="249"/>
        <end position="435"/>
    </location>
</feature>
<dbReference type="InterPro" id="IPR001077">
    <property type="entry name" value="COMT_C"/>
</dbReference>
<sequence>MAESQLRALAAEITKLADSFATSLQEKGLPEASFSVDSPISHKGITAEMFMTRQTLSDKLTDMWYLVQGPSESIYNYVHNVIPDAACLNVLNHFNFWEAVPLEGSASYSEIAEHVSLPLDVVTRLVQHATTLRLFEEISSSQVKHTSRSAALAQQAGLQALVSSVLDITGAPMVSTLDSFMAPFDMAMSSALEKYSKGKPELTQDMSETAFALFHSTGPLGKKHTNSWEYLENDGEGDRRGWRQAKFVEFMKYLKDIFHLEGIVLDSYDWQAAGKSTVVDVGGSAGHDAILLARKYPDLKLIVQDMPMVKPVFEAELPDDVRDRVSFVEHDLYQPQPTQADIYIFKLILHDNSESECAKILKALTPGLRPGNRVIVIEYIGKVDEGESESESDAKKEPLPLSIRQMGTATDLRMMAIFNAKERPAEAYRSIFKAADERFDIVSLKADPLTFFAVIEAVWRG</sequence>
<dbReference type="InterPro" id="IPR029063">
    <property type="entry name" value="SAM-dependent_MTases_sf"/>
</dbReference>
<dbReference type="Gene3D" id="3.40.50.150">
    <property type="entry name" value="Vaccinia Virus protein VP39"/>
    <property type="match status" value="1"/>
</dbReference>
<evidence type="ECO:0000256" key="1">
    <source>
        <dbReference type="ARBA" id="ARBA00022603"/>
    </source>
</evidence>
<dbReference type="STRING" id="37992.A0A4Z0YS17"/>
<evidence type="ECO:0000259" key="4">
    <source>
        <dbReference type="Pfam" id="PF00891"/>
    </source>
</evidence>
<evidence type="ECO:0000256" key="3">
    <source>
        <dbReference type="ARBA" id="ARBA00022691"/>
    </source>
</evidence>
<keyword evidence="2" id="KW-0808">Transferase</keyword>
<keyword evidence="1" id="KW-0489">Methyltransferase</keyword>
<dbReference type="InterPro" id="IPR016461">
    <property type="entry name" value="COMT-like"/>
</dbReference>